<dbReference type="InterPro" id="IPR052709">
    <property type="entry name" value="Transposase-MT_Hybrid"/>
</dbReference>
<accession>A0A0N4Y4F4</accession>
<dbReference type="WBParaSite" id="NBR_0001077301-mRNA-1">
    <property type="protein sequence ID" value="NBR_0001077301-mRNA-1"/>
    <property type="gene ID" value="NBR_0001077301"/>
</dbReference>
<dbReference type="Pfam" id="PF01359">
    <property type="entry name" value="Transposase_1"/>
    <property type="match status" value="1"/>
</dbReference>
<evidence type="ECO:0000313" key="3">
    <source>
        <dbReference type="WBParaSite" id="NBR_0001077301-mRNA-1"/>
    </source>
</evidence>
<keyword evidence="2" id="KW-1185">Reference proteome</keyword>
<evidence type="ECO:0000313" key="1">
    <source>
        <dbReference type="EMBL" id="VDL74363.1"/>
    </source>
</evidence>
<dbReference type="Gene3D" id="3.30.420.10">
    <property type="entry name" value="Ribonuclease H-like superfamily/Ribonuclease H"/>
    <property type="match status" value="1"/>
</dbReference>
<reference evidence="3" key="1">
    <citation type="submission" date="2017-02" db="UniProtKB">
        <authorList>
            <consortium name="WormBaseParasite"/>
        </authorList>
    </citation>
    <scope>IDENTIFICATION</scope>
</reference>
<gene>
    <name evidence="1" type="ORF">NBR_LOCUS10774</name>
</gene>
<proteinExistence type="predicted"/>
<dbReference type="PANTHER" id="PTHR46060">
    <property type="entry name" value="MARINER MOS1 TRANSPOSASE-LIKE PROTEIN"/>
    <property type="match status" value="1"/>
</dbReference>
<dbReference type="AlphaFoldDB" id="A0A0N4Y4F4"/>
<organism evidence="3">
    <name type="scientific">Nippostrongylus brasiliensis</name>
    <name type="common">Rat hookworm</name>
    <dbReference type="NCBI Taxonomy" id="27835"/>
    <lineage>
        <taxon>Eukaryota</taxon>
        <taxon>Metazoa</taxon>
        <taxon>Ecdysozoa</taxon>
        <taxon>Nematoda</taxon>
        <taxon>Chromadorea</taxon>
        <taxon>Rhabditida</taxon>
        <taxon>Rhabditina</taxon>
        <taxon>Rhabditomorpha</taxon>
        <taxon>Strongyloidea</taxon>
        <taxon>Heligmosomidae</taxon>
        <taxon>Nippostrongylus</taxon>
    </lineage>
</organism>
<dbReference type="GO" id="GO:0003676">
    <property type="term" value="F:nucleic acid binding"/>
    <property type="evidence" value="ECO:0007669"/>
    <property type="project" value="InterPro"/>
</dbReference>
<sequence>MGNKKMLYRSALLLQYRSIDQQSKQIDKEKRVEVCISLLNRHRTLGWVDLFVTMDGKCSAHDNVVRHKHWVNFDELPETQPKPDHHDRRKMLSFWWDVHAPIIWDSVPNGCKVDADIFYTQLEMMSEIVYNRRPKGGRILFLMKTAYCSLNPRSSLLAQFGLYQQGGSM</sequence>
<evidence type="ECO:0000313" key="2">
    <source>
        <dbReference type="Proteomes" id="UP000271162"/>
    </source>
</evidence>
<protein>
    <submittedName>
        <fullName evidence="3">DDE_Tnp_1_7 domain-containing protein</fullName>
    </submittedName>
</protein>
<dbReference type="PANTHER" id="PTHR46060:SF1">
    <property type="entry name" value="MARINER MOS1 TRANSPOSASE-LIKE PROTEIN"/>
    <property type="match status" value="1"/>
</dbReference>
<dbReference type="EMBL" id="UYSL01020383">
    <property type="protein sequence ID" value="VDL74363.1"/>
    <property type="molecule type" value="Genomic_DNA"/>
</dbReference>
<dbReference type="InterPro" id="IPR001888">
    <property type="entry name" value="Transposase_1"/>
</dbReference>
<name>A0A0N4Y4F4_NIPBR</name>
<dbReference type="Proteomes" id="UP000271162">
    <property type="component" value="Unassembled WGS sequence"/>
</dbReference>
<dbReference type="InterPro" id="IPR036397">
    <property type="entry name" value="RNaseH_sf"/>
</dbReference>
<reference evidence="1 2" key="2">
    <citation type="submission" date="2018-11" db="EMBL/GenBank/DDBJ databases">
        <authorList>
            <consortium name="Pathogen Informatics"/>
        </authorList>
    </citation>
    <scope>NUCLEOTIDE SEQUENCE [LARGE SCALE GENOMIC DNA]</scope>
</reference>
<dbReference type="STRING" id="27835.A0A0N4Y4F4"/>